<organism evidence="2 3">
    <name type="scientific">Streptomyces arboris</name>
    <dbReference type="NCBI Taxonomy" id="2600619"/>
    <lineage>
        <taxon>Bacteria</taxon>
        <taxon>Bacillati</taxon>
        <taxon>Actinomycetota</taxon>
        <taxon>Actinomycetes</taxon>
        <taxon>Kitasatosporales</taxon>
        <taxon>Streptomycetaceae</taxon>
        <taxon>Streptomyces</taxon>
    </lineage>
</organism>
<dbReference type="InterPro" id="IPR052164">
    <property type="entry name" value="Anthracycline_SecMetBiosynth"/>
</dbReference>
<dbReference type="InterPro" id="IPR037523">
    <property type="entry name" value="VOC_core"/>
</dbReference>
<keyword evidence="3" id="KW-1185">Reference proteome</keyword>
<dbReference type="InterPro" id="IPR029068">
    <property type="entry name" value="Glyas_Bleomycin-R_OHBP_Dase"/>
</dbReference>
<gene>
    <name evidence="2" type="ORF">F5983_32845</name>
</gene>
<evidence type="ECO:0000313" key="3">
    <source>
        <dbReference type="Proteomes" id="UP000326907"/>
    </source>
</evidence>
<dbReference type="Gene3D" id="3.10.180.10">
    <property type="entry name" value="2,3-Dihydroxybiphenyl 1,2-Dioxygenase, domain 1"/>
    <property type="match status" value="2"/>
</dbReference>
<dbReference type="InterPro" id="IPR004360">
    <property type="entry name" value="Glyas_Fos-R_dOase_dom"/>
</dbReference>
<feature type="domain" description="VOC" evidence="1">
    <location>
        <begin position="8"/>
        <end position="136"/>
    </location>
</feature>
<dbReference type="SUPFAM" id="SSF54593">
    <property type="entry name" value="Glyoxalase/Bleomycin resistance protein/Dihydroxybiphenyl dioxygenase"/>
    <property type="match status" value="2"/>
</dbReference>
<accession>A0A5N5EHJ6</accession>
<dbReference type="PANTHER" id="PTHR33993">
    <property type="entry name" value="GLYOXALASE-RELATED"/>
    <property type="match status" value="1"/>
</dbReference>
<evidence type="ECO:0000259" key="1">
    <source>
        <dbReference type="PROSITE" id="PS51819"/>
    </source>
</evidence>
<dbReference type="RefSeq" id="WP_151513515.1">
    <property type="nucleotide sequence ID" value="NZ_JBMVCA010000019.1"/>
</dbReference>
<dbReference type="Proteomes" id="UP000326907">
    <property type="component" value="Unassembled WGS sequence"/>
</dbReference>
<evidence type="ECO:0000313" key="2">
    <source>
        <dbReference type="EMBL" id="KAB2588350.1"/>
    </source>
</evidence>
<proteinExistence type="predicted"/>
<dbReference type="Pfam" id="PF00903">
    <property type="entry name" value="Glyoxalase"/>
    <property type="match status" value="1"/>
</dbReference>
<comment type="caution">
    <text evidence="2">The sequence shown here is derived from an EMBL/GenBank/DDBJ whole genome shotgun (WGS) entry which is preliminary data.</text>
</comment>
<reference evidence="2 3" key="1">
    <citation type="submission" date="2019-09" db="EMBL/GenBank/DDBJ databases">
        <authorList>
            <person name="Liu P."/>
        </authorList>
    </citation>
    <scope>NUCLEOTIDE SEQUENCE [LARGE SCALE GENOMIC DNA]</scope>
    <source>
        <strain evidence="2 3">TRM68085</strain>
    </source>
</reference>
<name>A0A5N5EHJ6_9ACTN</name>
<sequence length="267" mass="28009">MAVQPEDTPCWADASFADLEGAKSFYGDVLGWTFGEASPEFGNYTTAYADGKRAAAVVPPMPGNEEGPSAWCLYLASPDAAATGEKVRAAGGEVLMGPMQVGAFGTMVLAGDPGGAVFGVWQADTHDGFETEMGAPGGYCWSEVFTRDPKAADAFFPAVFPYAVRALEDPSLDFGMYDVQGETVLGRMGMGEDFPPEVGSFVMVYFTVPDCDAAVAKATGRGAQLQFGPMDSPFGRFAAITDPQGATFSVIDVTTTEGEMPTTRLAT</sequence>
<dbReference type="EMBL" id="VYUA01000051">
    <property type="protein sequence ID" value="KAB2588350.1"/>
    <property type="molecule type" value="Genomic_DNA"/>
</dbReference>
<dbReference type="PROSITE" id="PS51819">
    <property type="entry name" value="VOC"/>
    <property type="match status" value="2"/>
</dbReference>
<dbReference type="PANTHER" id="PTHR33993:SF10">
    <property type="entry name" value="CONSERVED PROTEIN"/>
    <property type="match status" value="1"/>
</dbReference>
<protein>
    <submittedName>
        <fullName evidence="2">VOC family protein</fullName>
    </submittedName>
</protein>
<dbReference type="AlphaFoldDB" id="A0A5N5EHJ6"/>
<feature type="domain" description="VOC" evidence="1">
    <location>
        <begin position="138"/>
        <end position="253"/>
    </location>
</feature>
<dbReference type="CDD" id="cd07247">
    <property type="entry name" value="SgaA_N_like"/>
    <property type="match status" value="2"/>
</dbReference>